<dbReference type="AlphaFoldDB" id="H0E4P8"/>
<organism evidence="1 2">
    <name type="scientific">Patulibacter medicamentivorans</name>
    <dbReference type="NCBI Taxonomy" id="1097667"/>
    <lineage>
        <taxon>Bacteria</taxon>
        <taxon>Bacillati</taxon>
        <taxon>Actinomycetota</taxon>
        <taxon>Thermoleophilia</taxon>
        <taxon>Solirubrobacterales</taxon>
        <taxon>Patulibacteraceae</taxon>
        <taxon>Patulibacter</taxon>
    </lineage>
</organism>
<comment type="caution">
    <text evidence="1">The sequence shown here is derived from an EMBL/GenBank/DDBJ whole genome shotgun (WGS) entry which is preliminary data.</text>
</comment>
<sequence>MTSFPTLRPSLRHASAAALLAGALALTGCGGDDKKDPAAAPSAASGAPVQAVLADDVPADAVAFGEADIRPEGATKAGILDVTKAFGITDPGGELIKALDLDSHDLASGKSFESAILPTLGDHVGGFLIARPARKGKAAGVSGALVAEVRDATALRKALDADLRKSTKLEVDGQEVYREPDGGKDPFAIWVGDRTFSVGKEDAVRKAVAAASGPDLAGAARYRSAIGQVRATDQVGVVWLDLQQTEALDAVLSELDSADLGSSRLSGRERRLGKRLRSSTSGLPRIDASIGVALEARPGRIGLQLGGTQPKELAHTTSGGADAVAALPSGSWFAAGLGELRDSLLPGTTGKDPKQAAQQLSKLLGVDVPEQLLSDIGDVRAITLGARGDSLLSLGGAVVVQTKDAAGSGRLMDALAGVLGDKTSLKLRSSDIPGADKGLVGQLPGLPLQVAIGTKGDRLAIGLGPDSVTGALEPKGRLGDDPVYARAQALIGGAKPQLLLDASRIGELIGSLPLDRLGAGGVMQVVRRLQLLSAGATNTGATTWRGSAVLQYGPAPATGSSAQR</sequence>
<keyword evidence="2" id="KW-1185">Reference proteome</keyword>
<dbReference type="OrthoDB" id="5243348at2"/>
<evidence type="ECO:0000313" key="1">
    <source>
        <dbReference type="EMBL" id="EHN11345.1"/>
    </source>
</evidence>
<accession>H0E4P8</accession>
<dbReference type="Proteomes" id="UP000005143">
    <property type="component" value="Unassembled WGS sequence"/>
</dbReference>
<reference evidence="1 2" key="1">
    <citation type="journal article" date="2013" name="Biodegradation">
        <title>Quantitative proteomic analysis of ibuprofen-degrading Patulibacter sp. strain I11.</title>
        <authorList>
            <person name="Almeida B."/>
            <person name="Kjeldal H."/>
            <person name="Lolas I."/>
            <person name="Knudsen A.D."/>
            <person name="Carvalho G."/>
            <person name="Nielsen K.L."/>
            <person name="Barreto Crespo M.T."/>
            <person name="Stensballe A."/>
            <person name="Nielsen J.L."/>
        </authorList>
    </citation>
    <scope>NUCLEOTIDE SEQUENCE [LARGE SCALE GENOMIC DNA]</scope>
    <source>
        <strain evidence="1 2">I11</strain>
    </source>
</reference>
<name>H0E4P8_9ACTN</name>
<gene>
    <name evidence="1" type="ORF">PAI11_17790</name>
</gene>
<protein>
    <submittedName>
        <fullName evidence="1">Uncharacterized protein</fullName>
    </submittedName>
</protein>
<dbReference type="RefSeq" id="WP_007573505.1">
    <property type="nucleotide sequence ID" value="NZ_AGUD01000113.1"/>
</dbReference>
<evidence type="ECO:0000313" key="2">
    <source>
        <dbReference type="Proteomes" id="UP000005143"/>
    </source>
</evidence>
<dbReference type="EMBL" id="AGUD01000113">
    <property type="protein sequence ID" value="EHN11345.1"/>
    <property type="molecule type" value="Genomic_DNA"/>
</dbReference>
<proteinExistence type="predicted"/>